<keyword evidence="1 9" id="KW-1003">Cell membrane</keyword>
<dbReference type="InterPro" id="IPR027417">
    <property type="entry name" value="P-loop_NTPase"/>
</dbReference>
<keyword evidence="11" id="KW-0812">Transmembrane</keyword>
<comment type="caution">
    <text evidence="13">The sequence shown here is derived from an EMBL/GenBank/DDBJ whole genome shotgun (WGS) entry which is preliminary data.</text>
</comment>
<dbReference type="InterPro" id="IPR004390">
    <property type="entry name" value="SR_rcpt_FtsY"/>
</dbReference>
<evidence type="ECO:0000313" key="13">
    <source>
        <dbReference type="EMBL" id="MBH0775397.1"/>
    </source>
</evidence>
<dbReference type="InterPro" id="IPR000897">
    <property type="entry name" value="SRP54_GTPase_dom"/>
</dbReference>
<evidence type="ECO:0000256" key="10">
    <source>
        <dbReference type="SAM" id="MobiDB-lite"/>
    </source>
</evidence>
<gene>
    <name evidence="9 13" type="primary">ftsY</name>
    <name evidence="13" type="ORF">IT779_03735</name>
</gene>
<dbReference type="Pfam" id="PF02881">
    <property type="entry name" value="SRP54_N"/>
    <property type="match status" value="1"/>
</dbReference>
<dbReference type="GO" id="GO:0003924">
    <property type="term" value="F:GTPase activity"/>
    <property type="evidence" value="ECO:0007669"/>
    <property type="project" value="UniProtKB-UniRule"/>
</dbReference>
<evidence type="ECO:0000256" key="6">
    <source>
        <dbReference type="ARBA" id="ARBA00023136"/>
    </source>
</evidence>
<organism evidence="13 14">
    <name type="scientific">Nocardia bovistercoris</name>
    <dbReference type="NCBI Taxonomy" id="2785916"/>
    <lineage>
        <taxon>Bacteria</taxon>
        <taxon>Bacillati</taxon>
        <taxon>Actinomycetota</taxon>
        <taxon>Actinomycetes</taxon>
        <taxon>Mycobacteriales</taxon>
        <taxon>Nocardiaceae</taxon>
        <taxon>Nocardia</taxon>
    </lineage>
</organism>
<feature type="binding site" evidence="9">
    <location>
        <begin position="452"/>
        <end position="459"/>
    </location>
    <ligand>
        <name>GTP</name>
        <dbReference type="ChEBI" id="CHEBI:37565"/>
    </ligand>
</feature>
<dbReference type="FunFam" id="1.20.120.140:FF:000002">
    <property type="entry name" value="Signal recognition particle receptor FtsY"/>
    <property type="match status" value="1"/>
</dbReference>
<dbReference type="InterPro" id="IPR003593">
    <property type="entry name" value="AAA+_ATPase"/>
</dbReference>
<dbReference type="InterPro" id="IPR013822">
    <property type="entry name" value="Signal_recog_particl_SRP54_hlx"/>
</dbReference>
<dbReference type="Gene3D" id="3.40.50.300">
    <property type="entry name" value="P-loop containing nucleotide triphosphate hydrolases"/>
    <property type="match status" value="1"/>
</dbReference>
<dbReference type="SMART" id="SM00962">
    <property type="entry name" value="SRP54"/>
    <property type="match status" value="1"/>
</dbReference>
<protein>
    <recommendedName>
        <fullName evidence="9">Signal recognition particle receptor FtsY</fullName>
        <shortName evidence="9">SRP receptor</shortName>
        <ecNumber evidence="9">3.6.5.4</ecNumber>
    </recommendedName>
</protein>
<comment type="function">
    <text evidence="9">Involved in targeting and insertion of nascent membrane proteins into the cytoplasmic membrane. Acts as a receptor for the complex formed by the signal recognition particle (SRP) and the ribosome-nascent chain (RNC).</text>
</comment>
<evidence type="ECO:0000256" key="8">
    <source>
        <dbReference type="ARBA" id="ARBA00048027"/>
    </source>
</evidence>
<dbReference type="FunFam" id="3.40.50.300:FF:000053">
    <property type="entry name" value="Signal recognition particle receptor FtsY"/>
    <property type="match status" value="1"/>
</dbReference>
<dbReference type="InterPro" id="IPR042101">
    <property type="entry name" value="SRP54_N_sf"/>
</dbReference>
<feature type="binding site" evidence="9">
    <location>
        <begin position="534"/>
        <end position="538"/>
    </location>
    <ligand>
        <name>GTP</name>
        <dbReference type="ChEBI" id="CHEBI:37565"/>
    </ligand>
</feature>
<dbReference type="GO" id="GO:0005525">
    <property type="term" value="F:GTP binding"/>
    <property type="evidence" value="ECO:0007669"/>
    <property type="project" value="UniProtKB-UniRule"/>
</dbReference>
<evidence type="ECO:0000256" key="1">
    <source>
        <dbReference type="ARBA" id="ARBA00022475"/>
    </source>
</evidence>
<feature type="compositionally biased region" description="Low complexity" evidence="10">
    <location>
        <begin position="229"/>
        <end position="328"/>
    </location>
</feature>
<dbReference type="PANTHER" id="PTHR43134:SF1">
    <property type="entry name" value="SIGNAL RECOGNITION PARTICLE RECEPTOR SUBUNIT ALPHA"/>
    <property type="match status" value="1"/>
</dbReference>
<dbReference type="Proteomes" id="UP000655751">
    <property type="component" value="Unassembled WGS sequence"/>
</dbReference>
<dbReference type="EMBL" id="JADMLG010000001">
    <property type="protein sequence ID" value="MBH0775397.1"/>
    <property type="molecule type" value="Genomic_DNA"/>
</dbReference>
<name>A0A931I7X6_9NOCA</name>
<dbReference type="SUPFAM" id="SSF47364">
    <property type="entry name" value="Domain of the SRP/SRP receptor G-proteins"/>
    <property type="match status" value="1"/>
</dbReference>
<evidence type="ECO:0000256" key="5">
    <source>
        <dbReference type="ARBA" id="ARBA00023134"/>
    </source>
</evidence>
<keyword evidence="6 9" id="KW-0472">Membrane</keyword>
<dbReference type="GO" id="GO:0006614">
    <property type="term" value="P:SRP-dependent cotranslational protein targeting to membrane"/>
    <property type="evidence" value="ECO:0007669"/>
    <property type="project" value="InterPro"/>
</dbReference>
<dbReference type="NCBIfam" id="TIGR00064">
    <property type="entry name" value="ftsY"/>
    <property type="match status" value="1"/>
</dbReference>
<evidence type="ECO:0000256" key="2">
    <source>
        <dbReference type="ARBA" id="ARBA00022490"/>
    </source>
</evidence>
<comment type="subcellular location">
    <subcellularLocation>
        <location evidence="9">Cell membrane</location>
        <topology evidence="9">Peripheral membrane protein</topology>
        <orientation evidence="9">Cytoplasmic side</orientation>
    </subcellularLocation>
    <subcellularLocation>
        <location evidence="9">Cytoplasm</location>
    </subcellularLocation>
</comment>
<dbReference type="GO" id="GO:0005886">
    <property type="term" value="C:plasma membrane"/>
    <property type="evidence" value="ECO:0007669"/>
    <property type="project" value="UniProtKB-SubCell"/>
</dbReference>
<feature type="transmembrane region" description="Helical" evidence="11">
    <location>
        <begin position="6"/>
        <end position="30"/>
    </location>
</feature>
<dbReference type="Pfam" id="PF00448">
    <property type="entry name" value="SRP54"/>
    <property type="match status" value="1"/>
</dbReference>
<keyword evidence="7 9" id="KW-0675">Receptor</keyword>
<evidence type="ECO:0000256" key="9">
    <source>
        <dbReference type="HAMAP-Rule" id="MF_00920"/>
    </source>
</evidence>
<dbReference type="PROSITE" id="PS00300">
    <property type="entry name" value="SRP54"/>
    <property type="match status" value="1"/>
</dbReference>
<dbReference type="HAMAP" id="MF_00920">
    <property type="entry name" value="FtsY"/>
    <property type="match status" value="1"/>
</dbReference>
<feature type="compositionally biased region" description="Low complexity" evidence="10">
    <location>
        <begin position="206"/>
        <end position="222"/>
    </location>
</feature>
<feature type="compositionally biased region" description="Basic and acidic residues" evidence="10">
    <location>
        <begin position="76"/>
        <end position="100"/>
    </location>
</feature>
<feature type="binding site" evidence="9">
    <location>
        <begin position="596"/>
        <end position="599"/>
    </location>
    <ligand>
        <name>GTP</name>
        <dbReference type="ChEBI" id="CHEBI:37565"/>
    </ligand>
</feature>
<dbReference type="AlphaFoldDB" id="A0A931I7X6"/>
<dbReference type="InterPro" id="IPR036225">
    <property type="entry name" value="SRP/SRP_N"/>
</dbReference>
<dbReference type="GO" id="GO:0005047">
    <property type="term" value="F:signal recognition particle binding"/>
    <property type="evidence" value="ECO:0007669"/>
    <property type="project" value="TreeGrafter"/>
</dbReference>
<keyword evidence="2 9" id="KW-0963">Cytoplasm</keyword>
<dbReference type="EC" id="3.6.5.4" evidence="9"/>
<comment type="similarity">
    <text evidence="9">Belongs to the GTP-binding SRP family. FtsY subfamily.</text>
</comment>
<reference evidence="13" key="1">
    <citation type="submission" date="2020-11" db="EMBL/GenBank/DDBJ databases">
        <title>Nocardia NEAU-351.nov., a novel actinomycete isolated from the cow dung.</title>
        <authorList>
            <person name="Zhang X."/>
        </authorList>
    </citation>
    <scope>NUCLEOTIDE SEQUENCE</scope>
    <source>
        <strain evidence="13">NEAU-351</strain>
    </source>
</reference>
<keyword evidence="14" id="KW-1185">Reference proteome</keyword>
<feature type="domain" description="SRP54-type proteins GTP-binding" evidence="12">
    <location>
        <begin position="617"/>
        <end position="630"/>
    </location>
</feature>
<evidence type="ECO:0000256" key="3">
    <source>
        <dbReference type="ARBA" id="ARBA00022741"/>
    </source>
</evidence>
<feature type="region of interest" description="Disordered" evidence="10">
    <location>
        <begin position="44"/>
        <end position="335"/>
    </location>
</feature>
<comment type="catalytic activity">
    <reaction evidence="8 9">
        <text>GTP + H2O = GDP + phosphate + H(+)</text>
        <dbReference type="Rhea" id="RHEA:19669"/>
        <dbReference type="ChEBI" id="CHEBI:15377"/>
        <dbReference type="ChEBI" id="CHEBI:15378"/>
        <dbReference type="ChEBI" id="CHEBI:37565"/>
        <dbReference type="ChEBI" id="CHEBI:43474"/>
        <dbReference type="ChEBI" id="CHEBI:58189"/>
        <dbReference type="EC" id="3.6.5.4"/>
    </reaction>
</comment>
<dbReference type="SUPFAM" id="SSF52540">
    <property type="entry name" value="P-loop containing nucleoside triphosphate hydrolases"/>
    <property type="match status" value="1"/>
</dbReference>
<feature type="compositionally biased region" description="Low complexity" evidence="10">
    <location>
        <begin position="143"/>
        <end position="163"/>
    </location>
</feature>
<evidence type="ECO:0000259" key="12">
    <source>
        <dbReference type="PROSITE" id="PS00300"/>
    </source>
</evidence>
<sequence>MVGVSSEAWILIAVVAALLLVALVSGFVLYKRRRVSLTAPTEDKELTDRSGGYTASGGFSFSQGGATTATRPEPAPIERTDTDGQPHIGDDAAIPRDAPKRGITNIPLPESDTAVADAAPSTDELSEAAPSDTTAPGAEDVSATEATSTAPPATGKPAAPTEAGRPGAPTEAGKPAAPAESAGKTTAPAEPAGKATAPAEPAGKSATPTEAAGKPTEAAAPAEAEDKATAPTKAAGKTTTAPTEAGGEATAPTEAVAPADATGKAATPPGTAGTAVAPADTAGASVAPAEAAGTAVAPTEAPEKAAPGTPTEAPRTTTPPADTAKTIAGVPTAPVEEIEPTAGRLVRLRGRLSRSQNAVGKSLLGLLGGGDLDEDSWEEVEDTLVLADLGTASTASVVNRLREEMAARSVRTTDQAREVLRAVLVEALRPELDRSVRALPHADHPSILLVVGVNGTGKTTTTGKLARVLVADGRRVLLGAADTFRAAAADQLQTWGERVGAETVRGKEAGDPAAVAFDAVAAGIDRGVDAVLIDTAGRLHTKTGLMDELGKVKRVVEKKAPVDEVLLVLDATVGQNGLTQARVFAEVVDITGVVLTKLDGTAKGGIVFQVQHELGVPVKLVGLGEGADDLAPFEPAAFVDALLG</sequence>
<feature type="compositionally biased region" description="Low complexity" evidence="10">
    <location>
        <begin position="56"/>
        <end position="68"/>
    </location>
</feature>
<keyword evidence="3 9" id="KW-0547">Nucleotide-binding</keyword>
<evidence type="ECO:0000313" key="14">
    <source>
        <dbReference type="Proteomes" id="UP000655751"/>
    </source>
</evidence>
<keyword evidence="11" id="KW-1133">Transmembrane helix</keyword>
<evidence type="ECO:0000256" key="7">
    <source>
        <dbReference type="ARBA" id="ARBA00023170"/>
    </source>
</evidence>
<evidence type="ECO:0000256" key="4">
    <source>
        <dbReference type="ARBA" id="ARBA00022801"/>
    </source>
</evidence>
<accession>A0A931I7X6</accession>
<dbReference type="SMART" id="SM00963">
    <property type="entry name" value="SRP54_N"/>
    <property type="match status" value="1"/>
</dbReference>
<dbReference type="PANTHER" id="PTHR43134">
    <property type="entry name" value="SIGNAL RECOGNITION PARTICLE RECEPTOR SUBUNIT ALPHA"/>
    <property type="match status" value="1"/>
</dbReference>
<keyword evidence="4 9" id="KW-0378">Hydrolase</keyword>
<dbReference type="Gene3D" id="1.20.120.140">
    <property type="entry name" value="Signal recognition particle SRP54, nucleotide-binding domain"/>
    <property type="match status" value="1"/>
</dbReference>
<comment type="subunit">
    <text evidence="9">Part of the signal recognition particle protein translocation system, which is composed of SRP and FtsY.</text>
</comment>
<keyword evidence="5 9" id="KW-0342">GTP-binding</keyword>
<dbReference type="SMART" id="SM00382">
    <property type="entry name" value="AAA"/>
    <property type="match status" value="1"/>
</dbReference>
<evidence type="ECO:0000256" key="11">
    <source>
        <dbReference type="SAM" id="Phobius"/>
    </source>
</evidence>
<proteinExistence type="inferred from homology"/>
<dbReference type="GO" id="GO:0005737">
    <property type="term" value="C:cytoplasm"/>
    <property type="evidence" value="ECO:0007669"/>
    <property type="project" value="UniProtKB-SubCell"/>
</dbReference>